<dbReference type="Proteomes" id="UP001465976">
    <property type="component" value="Unassembled WGS sequence"/>
</dbReference>
<keyword evidence="2" id="KW-0732">Signal</keyword>
<evidence type="ECO:0000313" key="4">
    <source>
        <dbReference type="Proteomes" id="UP001465976"/>
    </source>
</evidence>
<feature type="compositionally biased region" description="Low complexity" evidence="1">
    <location>
        <begin position="196"/>
        <end position="237"/>
    </location>
</feature>
<keyword evidence="4" id="KW-1185">Reference proteome</keyword>
<feature type="compositionally biased region" description="Low complexity" evidence="1">
    <location>
        <begin position="127"/>
        <end position="152"/>
    </location>
</feature>
<name>A0ABR3G050_9AGAR</name>
<feature type="chain" id="PRO_5045595064" evidence="2">
    <location>
        <begin position="20"/>
        <end position="261"/>
    </location>
</feature>
<evidence type="ECO:0000256" key="2">
    <source>
        <dbReference type="SAM" id="SignalP"/>
    </source>
</evidence>
<organism evidence="3 4">
    <name type="scientific">Marasmius crinis-equi</name>
    <dbReference type="NCBI Taxonomy" id="585013"/>
    <lineage>
        <taxon>Eukaryota</taxon>
        <taxon>Fungi</taxon>
        <taxon>Dikarya</taxon>
        <taxon>Basidiomycota</taxon>
        <taxon>Agaricomycotina</taxon>
        <taxon>Agaricomycetes</taxon>
        <taxon>Agaricomycetidae</taxon>
        <taxon>Agaricales</taxon>
        <taxon>Marasmiineae</taxon>
        <taxon>Marasmiaceae</taxon>
        <taxon>Marasmius</taxon>
    </lineage>
</organism>
<accession>A0ABR3G050</accession>
<feature type="region of interest" description="Disordered" evidence="1">
    <location>
        <begin position="121"/>
        <end position="237"/>
    </location>
</feature>
<feature type="signal peptide" evidence="2">
    <location>
        <begin position="1"/>
        <end position="19"/>
    </location>
</feature>
<evidence type="ECO:0000256" key="1">
    <source>
        <dbReference type="SAM" id="MobiDB-lite"/>
    </source>
</evidence>
<gene>
    <name evidence="3" type="ORF">V5O48_000867</name>
</gene>
<feature type="compositionally biased region" description="Polar residues" evidence="1">
    <location>
        <begin position="180"/>
        <end position="195"/>
    </location>
</feature>
<sequence length="261" mass="26870">MIMFLTLTTLWFYTSLIYASPLFPRDVFNPKITVPDASTVWDVGTTQTVKWDPTGLTQDTLTGMVVLGHIEDGDDNEHLMLNPPLAQGFLIKDGQINITVPDVPGRKDYIVVVFGDSGNASPRFTINNPNNPSGSSSSASSPTTSVSASVTTIADPPPSTTISEPIPITGTTITGGNPSFTSTPLSSVTPINSLPTGTAPSTPSTSATSGSSSGSSTTTASTADGTSANSNSTGSNAAGKLAAKQSYPLIALCIVVSMFVF</sequence>
<proteinExistence type="predicted"/>
<feature type="compositionally biased region" description="Low complexity" evidence="1">
    <location>
        <begin position="160"/>
        <end position="179"/>
    </location>
</feature>
<protein>
    <submittedName>
        <fullName evidence="3">Uncharacterized protein</fullName>
    </submittedName>
</protein>
<dbReference type="EMBL" id="JBAHYK010000015">
    <property type="protein sequence ID" value="KAL0581177.1"/>
    <property type="molecule type" value="Genomic_DNA"/>
</dbReference>
<evidence type="ECO:0000313" key="3">
    <source>
        <dbReference type="EMBL" id="KAL0581177.1"/>
    </source>
</evidence>
<reference evidence="3 4" key="1">
    <citation type="submission" date="2024-02" db="EMBL/GenBank/DDBJ databases">
        <title>A draft genome for the cacao thread blight pathogen Marasmius crinis-equi.</title>
        <authorList>
            <person name="Cohen S.P."/>
            <person name="Baruah I.K."/>
            <person name="Amoako-Attah I."/>
            <person name="Bukari Y."/>
            <person name="Meinhardt L.W."/>
            <person name="Bailey B.A."/>
        </authorList>
    </citation>
    <scope>NUCLEOTIDE SEQUENCE [LARGE SCALE GENOMIC DNA]</scope>
    <source>
        <strain evidence="3 4">GH-76</strain>
    </source>
</reference>
<comment type="caution">
    <text evidence="3">The sequence shown here is derived from an EMBL/GenBank/DDBJ whole genome shotgun (WGS) entry which is preliminary data.</text>
</comment>